<comment type="pathway">
    <text evidence="1">Lipid metabolism; peroxisomal fatty acid beta-oxidation.</text>
</comment>
<evidence type="ECO:0000256" key="1">
    <source>
        <dbReference type="ARBA" id="ARBA00004846"/>
    </source>
</evidence>
<dbReference type="GO" id="GO:0005504">
    <property type="term" value="F:fatty acid binding"/>
    <property type="evidence" value="ECO:0007669"/>
    <property type="project" value="TreeGrafter"/>
</dbReference>
<accession>A0A2G9TPW3</accession>
<dbReference type="Proteomes" id="UP000230423">
    <property type="component" value="Unassembled WGS sequence"/>
</dbReference>
<dbReference type="GO" id="GO:0003997">
    <property type="term" value="F:acyl-CoA oxidase activity"/>
    <property type="evidence" value="ECO:0007669"/>
    <property type="project" value="InterPro"/>
</dbReference>
<protein>
    <recommendedName>
        <fullName evidence="2">Acyl-coenzyme A oxidase N-terminal domain-containing protein</fullName>
    </recommendedName>
</protein>
<name>A0A2G9TPW3_TELCI</name>
<dbReference type="InterPro" id="IPR037069">
    <property type="entry name" value="AcylCoA_DH/ox_N_sf"/>
</dbReference>
<dbReference type="OrthoDB" id="6153683at2759"/>
<feature type="domain" description="Acyl-coenzyme A oxidase N-terminal" evidence="2">
    <location>
        <begin position="25"/>
        <end position="99"/>
    </location>
</feature>
<keyword evidence="4" id="KW-1185">Reference proteome</keyword>
<dbReference type="GO" id="GO:0071949">
    <property type="term" value="F:FAD binding"/>
    <property type="evidence" value="ECO:0007669"/>
    <property type="project" value="InterPro"/>
</dbReference>
<dbReference type="InterPro" id="IPR029320">
    <property type="entry name" value="Acyl-CoA_ox_N"/>
</dbReference>
<dbReference type="PANTHER" id="PTHR10909:SF250">
    <property type="entry name" value="PEROXISOMAL ACYL-COENZYME A OXIDASE 1"/>
    <property type="match status" value="1"/>
</dbReference>
<dbReference type="PANTHER" id="PTHR10909">
    <property type="entry name" value="ELECTRON TRANSPORT OXIDOREDUCTASE"/>
    <property type="match status" value="1"/>
</dbReference>
<dbReference type="GO" id="GO:0055088">
    <property type="term" value="P:lipid homeostasis"/>
    <property type="evidence" value="ECO:0007669"/>
    <property type="project" value="TreeGrafter"/>
</dbReference>
<organism evidence="3 4">
    <name type="scientific">Teladorsagia circumcincta</name>
    <name type="common">Brown stomach worm</name>
    <name type="synonym">Ostertagia circumcincta</name>
    <dbReference type="NCBI Taxonomy" id="45464"/>
    <lineage>
        <taxon>Eukaryota</taxon>
        <taxon>Metazoa</taxon>
        <taxon>Ecdysozoa</taxon>
        <taxon>Nematoda</taxon>
        <taxon>Chromadorea</taxon>
        <taxon>Rhabditida</taxon>
        <taxon>Rhabditina</taxon>
        <taxon>Rhabditomorpha</taxon>
        <taxon>Strongyloidea</taxon>
        <taxon>Trichostrongylidae</taxon>
        <taxon>Teladorsagia</taxon>
    </lineage>
</organism>
<dbReference type="Gene3D" id="1.10.540.10">
    <property type="entry name" value="Acyl-CoA dehydrogenase/oxidase, N-terminal domain"/>
    <property type="match status" value="1"/>
</dbReference>
<gene>
    <name evidence="3" type="ORF">TELCIR_18545</name>
</gene>
<sequence length="102" mass="11914">MPLNRLLRDGDNEDLAEERRKATFDTDEMAAIIWEGKERVRRRREITKKVNEHTELHDPHSQAFMTRLEEIDNSARKITKMFGKLNELGVDPTDPADMAHLT</sequence>
<dbReference type="EMBL" id="KZ356434">
    <property type="protein sequence ID" value="PIO59975.1"/>
    <property type="molecule type" value="Genomic_DNA"/>
</dbReference>
<dbReference type="Pfam" id="PF14749">
    <property type="entry name" value="Acyl-CoA_ox_N"/>
    <property type="match status" value="1"/>
</dbReference>
<proteinExistence type="predicted"/>
<dbReference type="InterPro" id="IPR012258">
    <property type="entry name" value="Acyl-CoA_oxidase"/>
</dbReference>
<dbReference type="GO" id="GO:0005777">
    <property type="term" value="C:peroxisome"/>
    <property type="evidence" value="ECO:0007669"/>
    <property type="project" value="InterPro"/>
</dbReference>
<reference evidence="3 4" key="1">
    <citation type="submission" date="2015-09" db="EMBL/GenBank/DDBJ databases">
        <title>Draft genome of the parasitic nematode Teladorsagia circumcincta isolate WARC Sus (inbred).</title>
        <authorList>
            <person name="Mitreva M."/>
        </authorList>
    </citation>
    <scope>NUCLEOTIDE SEQUENCE [LARGE SCALE GENOMIC DNA]</scope>
    <source>
        <strain evidence="3 4">S</strain>
    </source>
</reference>
<evidence type="ECO:0000259" key="2">
    <source>
        <dbReference type="Pfam" id="PF14749"/>
    </source>
</evidence>
<dbReference type="GO" id="GO:0033540">
    <property type="term" value="P:fatty acid beta-oxidation using acyl-CoA oxidase"/>
    <property type="evidence" value="ECO:0007669"/>
    <property type="project" value="TreeGrafter"/>
</dbReference>
<dbReference type="GO" id="GO:1904070">
    <property type="term" value="P:ascaroside biosynthetic process"/>
    <property type="evidence" value="ECO:0007669"/>
    <property type="project" value="TreeGrafter"/>
</dbReference>
<evidence type="ECO:0000313" key="4">
    <source>
        <dbReference type="Proteomes" id="UP000230423"/>
    </source>
</evidence>
<evidence type="ECO:0000313" key="3">
    <source>
        <dbReference type="EMBL" id="PIO59975.1"/>
    </source>
</evidence>
<feature type="non-terminal residue" evidence="3">
    <location>
        <position position="102"/>
    </location>
</feature>
<dbReference type="AlphaFoldDB" id="A0A2G9TPW3"/>